<feature type="transmembrane region" description="Helical" evidence="10">
    <location>
        <begin position="333"/>
        <end position="354"/>
    </location>
</feature>
<dbReference type="PANTHER" id="PTHR43298:SF2">
    <property type="entry name" value="FMN_FAD EXPORTER YEEO-RELATED"/>
    <property type="match status" value="1"/>
</dbReference>
<proteinExistence type="predicted"/>
<dbReference type="GO" id="GO:0042910">
    <property type="term" value="F:xenobiotic transmembrane transporter activity"/>
    <property type="evidence" value="ECO:0007669"/>
    <property type="project" value="InterPro"/>
</dbReference>
<dbReference type="CDD" id="cd13133">
    <property type="entry name" value="MATE_like_7"/>
    <property type="match status" value="1"/>
</dbReference>
<keyword evidence="8 10" id="KW-0472">Membrane</keyword>
<evidence type="ECO:0000256" key="8">
    <source>
        <dbReference type="ARBA" id="ARBA00023136"/>
    </source>
</evidence>
<dbReference type="EMBL" id="MTSM01000013">
    <property type="protein sequence ID" value="OPX55094.1"/>
    <property type="molecule type" value="Genomic_DNA"/>
</dbReference>
<keyword evidence="3" id="KW-0050">Antiport</keyword>
<feature type="transmembrane region" description="Helical" evidence="10">
    <location>
        <begin position="296"/>
        <end position="321"/>
    </location>
</feature>
<keyword evidence="4" id="KW-1003">Cell membrane</keyword>
<dbReference type="STRING" id="64969.SAMN02745127_01311"/>
<feature type="transmembrane region" description="Helical" evidence="10">
    <location>
        <begin position="109"/>
        <end position="126"/>
    </location>
</feature>
<dbReference type="GO" id="GO:0005886">
    <property type="term" value="C:plasma membrane"/>
    <property type="evidence" value="ECO:0007669"/>
    <property type="project" value="UniProtKB-SubCell"/>
</dbReference>
<keyword evidence="12" id="KW-1185">Reference proteome</keyword>
<keyword evidence="7" id="KW-0406">Ion transport</keyword>
<feature type="transmembrane region" description="Helical" evidence="10">
    <location>
        <begin position="361"/>
        <end position="385"/>
    </location>
</feature>
<dbReference type="InterPro" id="IPR048279">
    <property type="entry name" value="MdtK-like"/>
</dbReference>
<reference evidence="11 12" key="1">
    <citation type="submission" date="2017-01" db="EMBL/GenBank/DDBJ databases">
        <title>Genome Sequencing of a Marine Spirillum, Oceanospirillum multiglobuliferum ATCC 33336, from Japan.</title>
        <authorList>
            <person name="Carney J.G."/>
            <person name="Trachtenberg A.M."/>
            <person name="Rheaume B.A."/>
            <person name="Linnane J.D."/>
            <person name="Pitts N.L."/>
            <person name="Mykles D.L."/>
            <person name="Maclea K.S."/>
        </authorList>
    </citation>
    <scope>NUCLEOTIDE SEQUENCE [LARGE SCALE GENOMIC DNA]</scope>
    <source>
        <strain evidence="11 12">ATCC 33336</strain>
    </source>
</reference>
<gene>
    <name evidence="11" type="ORF">BTE48_10715</name>
</gene>
<dbReference type="GO" id="GO:0015297">
    <property type="term" value="F:antiporter activity"/>
    <property type="evidence" value="ECO:0007669"/>
    <property type="project" value="UniProtKB-KW"/>
</dbReference>
<dbReference type="Pfam" id="PF01554">
    <property type="entry name" value="MatE"/>
    <property type="match status" value="2"/>
</dbReference>
<feature type="transmembrane region" description="Helical" evidence="10">
    <location>
        <begin position="138"/>
        <end position="159"/>
    </location>
</feature>
<evidence type="ECO:0000256" key="9">
    <source>
        <dbReference type="ARBA" id="ARBA00031636"/>
    </source>
</evidence>
<keyword evidence="2" id="KW-0813">Transport</keyword>
<feature type="transmembrane region" description="Helical" evidence="10">
    <location>
        <begin position="391"/>
        <end position="411"/>
    </location>
</feature>
<dbReference type="Proteomes" id="UP000191418">
    <property type="component" value="Unassembled WGS sequence"/>
</dbReference>
<dbReference type="AlphaFoldDB" id="A0A1V4T589"/>
<dbReference type="InterPro" id="IPR002528">
    <property type="entry name" value="MATE_fam"/>
</dbReference>
<evidence type="ECO:0000256" key="7">
    <source>
        <dbReference type="ARBA" id="ARBA00023065"/>
    </source>
</evidence>
<dbReference type="OrthoDB" id="9780160at2"/>
<comment type="subcellular location">
    <subcellularLocation>
        <location evidence="1">Cell inner membrane</location>
        <topology evidence="1">Multi-pass membrane protein</topology>
    </subcellularLocation>
</comment>
<evidence type="ECO:0000256" key="4">
    <source>
        <dbReference type="ARBA" id="ARBA00022475"/>
    </source>
</evidence>
<evidence type="ECO:0000256" key="10">
    <source>
        <dbReference type="SAM" id="Phobius"/>
    </source>
</evidence>
<feature type="transmembrane region" description="Helical" evidence="10">
    <location>
        <begin position="70"/>
        <end position="89"/>
    </location>
</feature>
<evidence type="ECO:0000256" key="3">
    <source>
        <dbReference type="ARBA" id="ARBA00022449"/>
    </source>
</evidence>
<keyword evidence="5 10" id="KW-0812">Transmembrane</keyword>
<sequence>MLSQSLINLVDSYMVGALGSTALAAAGISGYVAFVLTALILGLSSGVQATTAYHYGAQCQQSQMNTLNSGLWLALLLCIPLAVIANPFAHQILSYLNNSGAVVELATPYLNWRIWALIAVGLNLAFRGYWNGVHHSRIYFKIIVIIHLSNIALSYGLIYGKWGLPRMGVEGAGLGTFLSIALGTLFWLAYSLHQLSARLFLWRLPEYQDLKRLAALCLPNSIQQTLFAMGYLTLFWIIGLISPLSLAVGHILVNLSLLMILPAVGLGMAATSLVGRSLGQKDHQAAQRWGFDVAKTAVLLLLVIALPLALLSEQILSLFIIEPQGVSLGLMPLKLTALMMVIDASAIVLTQALLGAGASALVMQVSVSLQWGVFLPLAFIFGPYLGFGLTGIWLVQLLYRALNAVAFVWLWRVKAWRVIKT</sequence>
<dbReference type="InterPro" id="IPR050222">
    <property type="entry name" value="MATE_MdtK"/>
</dbReference>
<name>A0A1V4T589_9GAMM</name>
<evidence type="ECO:0000256" key="1">
    <source>
        <dbReference type="ARBA" id="ARBA00004429"/>
    </source>
</evidence>
<evidence type="ECO:0000256" key="6">
    <source>
        <dbReference type="ARBA" id="ARBA00022989"/>
    </source>
</evidence>
<dbReference type="GO" id="GO:0006811">
    <property type="term" value="P:monoatomic ion transport"/>
    <property type="evidence" value="ECO:0007669"/>
    <property type="project" value="UniProtKB-KW"/>
</dbReference>
<keyword evidence="6 10" id="KW-1133">Transmembrane helix</keyword>
<evidence type="ECO:0000256" key="5">
    <source>
        <dbReference type="ARBA" id="ARBA00022692"/>
    </source>
</evidence>
<feature type="transmembrane region" description="Helical" evidence="10">
    <location>
        <begin position="251"/>
        <end position="275"/>
    </location>
</feature>
<feature type="transmembrane region" description="Helical" evidence="10">
    <location>
        <begin position="171"/>
        <end position="192"/>
    </location>
</feature>
<organism evidence="11 12">
    <name type="scientific">Oceanospirillum multiglobuliferum</name>
    <dbReference type="NCBI Taxonomy" id="64969"/>
    <lineage>
        <taxon>Bacteria</taxon>
        <taxon>Pseudomonadati</taxon>
        <taxon>Pseudomonadota</taxon>
        <taxon>Gammaproteobacteria</taxon>
        <taxon>Oceanospirillales</taxon>
        <taxon>Oceanospirillaceae</taxon>
        <taxon>Oceanospirillum</taxon>
    </lineage>
</organism>
<protein>
    <recommendedName>
        <fullName evidence="9">Multidrug-efflux transporter</fullName>
    </recommendedName>
</protein>
<evidence type="ECO:0000313" key="12">
    <source>
        <dbReference type="Proteomes" id="UP000191418"/>
    </source>
</evidence>
<dbReference type="PIRSF" id="PIRSF006603">
    <property type="entry name" value="DinF"/>
    <property type="match status" value="1"/>
</dbReference>
<evidence type="ECO:0000256" key="2">
    <source>
        <dbReference type="ARBA" id="ARBA00022448"/>
    </source>
</evidence>
<dbReference type="NCBIfam" id="TIGR00797">
    <property type="entry name" value="matE"/>
    <property type="match status" value="1"/>
</dbReference>
<evidence type="ECO:0000313" key="11">
    <source>
        <dbReference type="EMBL" id="OPX55094.1"/>
    </source>
</evidence>
<dbReference type="PANTHER" id="PTHR43298">
    <property type="entry name" value="MULTIDRUG RESISTANCE PROTEIN NORM-RELATED"/>
    <property type="match status" value="1"/>
</dbReference>
<accession>A0A1V4T589</accession>
<comment type="caution">
    <text evidence="11">The sequence shown here is derived from an EMBL/GenBank/DDBJ whole genome shotgun (WGS) entry which is preliminary data.</text>
</comment>
<feature type="transmembrane region" description="Helical" evidence="10">
    <location>
        <begin position="20"/>
        <end position="43"/>
    </location>
</feature>